<feature type="domain" description="GGDEF" evidence="5">
    <location>
        <begin position="258"/>
        <end position="409"/>
    </location>
</feature>
<organism evidence="6 7">
    <name type="scientific">Ferrimonas balearica (strain DSM 9799 / CCM 4581 / KCTC 23876 / PAT)</name>
    <dbReference type="NCBI Taxonomy" id="550540"/>
    <lineage>
        <taxon>Bacteria</taxon>
        <taxon>Pseudomonadati</taxon>
        <taxon>Pseudomonadota</taxon>
        <taxon>Gammaproteobacteria</taxon>
        <taxon>Alteromonadales</taxon>
        <taxon>Ferrimonadaceae</taxon>
        <taxon>Ferrimonas</taxon>
    </lineage>
</organism>
<dbReference type="AlphaFoldDB" id="E1SR66"/>
<feature type="transmembrane region" description="Helical" evidence="4">
    <location>
        <begin position="38"/>
        <end position="55"/>
    </location>
</feature>
<comment type="catalytic activity">
    <reaction evidence="2">
        <text>2 GTP = 3',3'-c-di-GMP + 2 diphosphate</text>
        <dbReference type="Rhea" id="RHEA:24898"/>
        <dbReference type="ChEBI" id="CHEBI:33019"/>
        <dbReference type="ChEBI" id="CHEBI:37565"/>
        <dbReference type="ChEBI" id="CHEBI:58805"/>
        <dbReference type="EC" id="2.7.7.65"/>
    </reaction>
</comment>
<dbReference type="InterPro" id="IPR050469">
    <property type="entry name" value="Diguanylate_Cyclase"/>
</dbReference>
<reference evidence="6 7" key="1">
    <citation type="journal article" date="2010" name="Stand. Genomic Sci.">
        <title>Complete genome sequence of Ferrimonas balearica type strain (PAT).</title>
        <authorList>
            <person name="Nolan M."/>
            <person name="Sikorski J."/>
            <person name="Davenport K."/>
            <person name="Lucas S."/>
            <person name="Glavina Del Rio T."/>
            <person name="Tice H."/>
            <person name="Cheng J."/>
            <person name="Goodwin L."/>
            <person name="Pitluck S."/>
            <person name="Liolios K."/>
            <person name="Ivanova N."/>
            <person name="Mavromatis K."/>
            <person name="Ovchinnikova G."/>
            <person name="Pati A."/>
            <person name="Chen A."/>
            <person name="Palaniappan K."/>
            <person name="Land M."/>
            <person name="Hauser L."/>
            <person name="Chang Y."/>
            <person name="Jeffries C."/>
            <person name="Tapia R."/>
            <person name="Brettin T."/>
            <person name="Detter J."/>
            <person name="Han C."/>
            <person name="Yasawong M."/>
            <person name="Rohde M."/>
            <person name="Tindall B."/>
            <person name="Goker M."/>
            <person name="Woyke T."/>
            <person name="Bristow J."/>
            <person name="Eisen J."/>
            <person name="Markowitz V."/>
            <person name="Hugenholtz P."/>
            <person name="Kyrpides N."/>
            <person name="Klenk H."/>
            <person name="Lapidus A."/>
        </authorList>
    </citation>
    <scope>NUCLEOTIDE SEQUENCE [LARGE SCALE GENOMIC DNA]</scope>
    <source>
        <strain evidence="7">DSM 9799 / CCM 4581 / KCTC 23876 / PAT</strain>
    </source>
</reference>
<evidence type="ECO:0000256" key="2">
    <source>
        <dbReference type="ARBA" id="ARBA00034247"/>
    </source>
</evidence>
<evidence type="ECO:0000313" key="7">
    <source>
        <dbReference type="Proteomes" id="UP000006683"/>
    </source>
</evidence>
<feature type="transmembrane region" description="Helical" evidence="4">
    <location>
        <begin position="120"/>
        <end position="142"/>
    </location>
</feature>
<dbReference type="eggNOG" id="COG3706">
    <property type="taxonomic scope" value="Bacteria"/>
</dbReference>
<evidence type="ECO:0000256" key="4">
    <source>
        <dbReference type="SAM" id="Phobius"/>
    </source>
</evidence>
<dbReference type="GO" id="GO:0005886">
    <property type="term" value="C:plasma membrane"/>
    <property type="evidence" value="ECO:0007669"/>
    <property type="project" value="TreeGrafter"/>
</dbReference>
<dbReference type="RefSeq" id="WP_013344137.1">
    <property type="nucleotide sequence ID" value="NC_014541.1"/>
</dbReference>
<feature type="transmembrane region" description="Helical" evidence="4">
    <location>
        <begin position="188"/>
        <end position="207"/>
    </location>
</feature>
<dbReference type="InterPro" id="IPR029787">
    <property type="entry name" value="Nucleotide_cyclase"/>
</dbReference>
<dbReference type="InterPro" id="IPR000160">
    <property type="entry name" value="GGDEF_dom"/>
</dbReference>
<dbReference type="SUPFAM" id="SSF55073">
    <property type="entry name" value="Nucleotide cyclase"/>
    <property type="match status" value="1"/>
</dbReference>
<dbReference type="SMART" id="SM00267">
    <property type="entry name" value="GGDEF"/>
    <property type="match status" value="1"/>
</dbReference>
<dbReference type="GO" id="GO:1902201">
    <property type="term" value="P:negative regulation of bacterial-type flagellum-dependent cell motility"/>
    <property type="evidence" value="ECO:0007669"/>
    <property type="project" value="TreeGrafter"/>
</dbReference>
<dbReference type="PANTHER" id="PTHR45138:SF9">
    <property type="entry name" value="DIGUANYLATE CYCLASE DGCM-RELATED"/>
    <property type="match status" value="1"/>
</dbReference>
<dbReference type="GO" id="GO:0043709">
    <property type="term" value="P:cell adhesion involved in single-species biofilm formation"/>
    <property type="evidence" value="ECO:0007669"/>
    <property type="project" value="TreeGrafter"/>
</dbReference>
<dbReference type="Proteomes" id="UP000006683">
    <property type="component" value="Chromosome"/>
</dbReference>
<dbReference type="OrthoDB" id="9812260at2"/>
<proteinExistence type="predicted"/>
<evidence type="ECO:0000256" key="1">
    <source>
        <dbReference type="ARBA" id="ARBA00012528"/>
    </source>
</evidence>
<keyword evidence="4" id="KW-0472">Membrane</keyword>
<dbReference type="PROSITE" id="PS50887">
    <property type="entry name" value="GGDEF"/>
    <property type="match status" value="1"/>
</dbReference>
<dbReference type="InterPro" id="IPR043128">
    <property type="entry name" value="Rev_trsase/Diguanyl_cyclase"/>
</dbReference>
<evidence type="ECO:0000256" key="3">
    <source>
        <dbReference type="SAM" id="MobiDB-lite"/>
    </source>
</evidence>
<dbReference type="GO" id="GO:0052621">
    <property type="term" value="F:diguanylate cyclase activity"/>
    <property type="evidence" value="ECO:0007669"/>
    <property type="project" value="UniProtKB-EC"/>
</dbReference>
<protein>
    <recommendedName>
        <fullName evidence="1">diguanylate cyclase</fullName>
        <ecNumber evidence="1">2.7.7.65</ecNumber>
    </recommendedName>
</protein>
<dbReference type="HOGENOM" id="CLU_054734_1_0_6"/>
<gene>
    <name evidence="6" type="ordered locus">Fbal_0618</name>
</gene>
<dbReference type="EC" id="2.7.7.65" evidence="1"/>
<keyword evidence="4" id="KW-0812">Transmembrane</keyword>
<feature type="region of interest" description="Disordered" evidence="3">
    <location>
        <begin position="343"/>
        <end position="366"/>
    </location>
</feature>
<evidence type="ECO:0000313" key="6">
    <source>
        <dbReference type="EMBL" id="ADN74831.1"/>
    </source>
</evidence>
<dbReference type="CDD" id="cd01949">
    <property type="entry name" value="GGDEF"/>
    <property type="match status" value="1"/>
</dbReference>
<evidence type="ECO:0000259" key="5">
    <source>
        <dbReference type="PROSITE" id="PS50887"/>
    </source>
</evidence>
<feature type="transmembrane region" description="Helical" evidence="4">
    <location>
        <begin position="213"/>
        <end position="229"/>
    </location>
</feature>
<dbReference type="PANTHER" id="PTHR45138">
    <property type="entry name" value="REGULATORY COMPONENTS OF SENSORY TRANSDUCTION SYSTEM"/>
    <property type="match status" value="1"/>
</dbReference>
<dbReference type="Pfam" id="PF00990">
    <property type="entry name" value="GGDEF"/>
    <property type="match status" value="2"/>
</dbReference>
<dbReference type="GeneID" id="67180863"/>
<keyword evidence="7" id="KW-1185">Reference proteome</keyword>
<feature type="transmembrane region" description="Helical" evidence="4">
    <location>
        <begin position="90"/>
        <end position="108"/>
    </location>
</feature>
<accession>E1SR66</accession>
<keyword evidence="4" id="KW-1133">Transmembrane helix</keyword>
<dbReference type="KEGG" id="fbl:Fbal_0618"/>
<sequence length="409" mass="44861">MSSSDRILLILLLLLIPTALWAPGYLVMHYPELTDPLLYLPWLTLGATLLLSQIYHQGRLGFMVILTMLIYGLIQSQLQAPLHLEGKRLLFWLMGLMGPLLALLLALLPERVPFSRQSLGHWLLLAAGSGLLLALSQVPVLAQWTTGFLTPRAFLLTEHSPAPLLMLAWQTLIAVGLWALYLRKRESASMAALLVVVGLILVCLGFARPMISATLLAVVGVALFVVVLQQGHQMAFLDELTGIPGRRALNMALKRVGRRYSLAMMDIDHFKKFNDTYGHDVGDEVLKLVASRLTRVKGGGQVFRYGGEEFTVLFPGKAPKACAAHLEAIREDIADYPFVVRKSKSRPDDEKAGRQQRGQGGGGKTVQITISMGLAERTGEQPDAEAVIKAADQALYKAKKAGRNCLKLA</sequence>
<dbReference type="NCBIfam" id="TIGR00254">
    <property type="entry name" value="GGDEF"/>
    <property type="match status" value="1"/>
</dbReference>
<dbReference type="EMBL" id="CP002209">
    <property type="protein sequence ID" value="ADN74831.1"/>
    <property type="molecule type" value="Genomic_DNA"/>
</dbReference>
<name>E1SR66_FERBD</name>
<dbReference type="STRING" id="550540.Fbal_0618"/>
<dbReference type="Gene3D" id="3.30.70.270">
    <property type="match status" value="1"/>
</dbReference>
<feature type="transmembrane region" description="Helical" evidence="4">
    <location>
        <begin position="162"/>
        <end position="181"/>
    </location>
</feature>
<feature type="transmembrane region" description="Helical" evidence="4">
    <location>
        <begin position="60"/>
        <end position="78"/>
    </location>
</feature>
<feature type="transmembrane region" description="Helical" evidence="4">
    <location>
        <begin position="7"/>
        <end position="26"/>
    </location>
</feature>